<dbReference type="SUPFAM" id="SSF51064">
    <property type="entry name" value="Head domain of nucleotide exchange factor GrpE"/>
    <property type="match status" value="1"/>
</dbReference>
<comment type="caution">
    <text evidence="6">The sequence shown here is derived from an EMBL/GenBank/DDBJ whole genome shotgun (WGS) entry which is preliminary data.</text>
</comment>
<proteinExistence type="inferred from homology"/>
<evidence type="ECO:0000256" key="1">
    <source>
        <dbReference type="ARBA" id="ARBA00009054"/>
    </source>
</evidence>
<evidence type="ECO:0000256" key="3">
    <source>
        <dbReference type="HAMAP-Rule" id="MF_01151"/>
    </source>
</evidence>
<keyword evidence="3" id="KW-0346">Stress response</keyword>
<keyword evidence="2 3" id="KW-0143">Chaperone</keyword>
<dbReference type="GO" id="GO:0000774">
    <property type="term" value="F:adenyl-nucleotide exchange factor activity"/>
    <property type="evidence" value="ECO:0007669"/>
    <property type="project" value="InterPro"/>
</dbReference>
<dbReference type="PANTHER" id="PTHR21237:SF23">
    <property type="entry name" value="GRPE PROTEIN HOMOLOG, MITOCHONDRIAL"/>
    <property type="match status" value="1"/>
</dbReference>
<dbReference type="GO" id="GO:0005737">
    <property type="term" value="C:cytoplasm"/>
    <property type="evidence" value="ECO:0007669"/>
    <property type="project" value="UniProtKB-SubCell"/>
</dbReference>
<comment type="subcellular location">
    <subcellularLocation>
        <location evidence="3">Cytoplasm</location>
    </subcellularLocation>
</comment>
<evidence type="ECO:0000313" key="7">
    <source>
        <dbReference type="Proteomes" id="UP000176409"/>
    </source>
</evidence>
<dbReference type="Pfam" id="PF01025">
    <property type="entry name" value="GrpE"/>
    <property type="match status" value="1"/>
</dbReference>
<dbReference type="InterPro" id="IPR013805">
    <property type="entry name" value="GrpE_CC"/>
</dbReference>
<dbReference type="InterPro" id="IPR009012">
    <property type="entry name" value="GrpE_head"/>
</dbReference>
<dbReference type="GO" id="GO:0006457">
    <property type="term" value="P:protein folding"/>
    <property type="evidence" value="ECO:0007669"/>
    <property type="project" value="InterPro"/>
</dbReference>
<protein>
    <recommendedName>
        <fullName evidence="3">Protein GrpE</fullName>
    </recommendedName>
    <alternativeName>
        <fullName evidence="3">HSP-70 cofactor</fullName>
    </alternativeName>
</protein>
<comment type="function">
    <text evidence="3">Participates actively in the response to hyperosmotic and heat shock by preventing the aggregation of stress-denatured proteins, in association with DnaK and GrpE. It is the nucleotide exchange factor for DnaK and may function as a thermosensor. Unfolded proteins bind initially to DnaJ; upon interaction with the DnaJ-bound protein, DnaK hydrolyzes its bound ATP, resulting in the formation of a stable complex. GrpE releases ADP from DnaK; ATP binding to DnaK triggers the release of the substrate protein, thus completing the reaction cycle. Several rounds of ATP-dependent interactions between DnaJ, DnaK and GrpE are required for fully efficient folding.</text>
</comment>
<comment type="similarity">
    <text evidence="1 3 4">Belongs to the GrpE family.</text>
</comment>
<dbReference type="CDD" id="cd00446">
    <property type="entry name" value="GrpE"/>
    <property type="match status" value="1"/>
</dbReference>
<dbReference type="InterPro" id="IPR000740">
    <property type="entry name" value="GrpE"/>
</dbReference>
<keyword evidence="3" id="KW-0963">Cytoplasm</keyword>
<evidence type="ECO:0000256" key="2">
    <source>
        <dbReference type="ARBA" id="ARBA00023186"/>
    </source>
</evidence>
<dbReference type="GO" id="GO:0051082">
    <property type="term" value="F:unfolded protein binding"/>
    <property type="evidence" value="ECO:0007669"/>
    <property type="project" value="TreeGrafter"/>
</dbReference>
<keyword evidence="5" id="KW-0175">Coiled coil</keyword>
<dbReference type="STRING" id="1798396.A2973_00450"/>
<dbReference type="GO" id="GO:0051087">
    <property type="term" value="F:protein-folding chaperone binding"/>
    <property type="evidence" value="ECO:0007669"/>
    <property type="project" value="InterPro"/>
</dbReference>
<dbReference type="GO" id="GO:0042803">
    <property type="term" value="F:protein homodimerization activity"/>
    <property type="evidence" value="ECO:0007669"/>
    <property type="project" value="InterPro"/>
</dbReference>
<dbReference type="PANTHER" id="PTHR21237">
    <property type="entry name" value="GRPE PROTEIN"/>
    <property type="match status" value="1"/>
</dbReference>
<dbReference type="PRINTS" id="PR00773">
    <property type="entry name" value="GRPEPROTEIN"/>
</dbReference>
<reference evidence="6 7" key="1">
    <citation type="journal article" date="2016" name="Nat. Commun.">
        <title>Thousands of microbial genomes shed light on interconnected biogeochemical processes in an aquifer system.</title>
        <authorList>
            <person name="Anantharaman K."/>
            <person name="Brown C.T."/>
            <person name="Hug L.A."/>
            <person name="Sharon I."/>
            <person name="Castelle C.J."/>
            <person name="Probst A.J."/>
            <person name="Thomas B.C."/>
            <person name="Singh A."/>
            <person name="Wilkins M.J."/>
            <person name="Karaoz U."/>
            <person name="Brodie E.L."/>
            <person name="Williams K.H."/>
            <person name="Hubbard S.S."/>
            <person name="Banfield J.F."/>
        </authorList>
    </citation>
    <scope>NUCLEOTIDE SEQUENCE [LARGE SCALE GENOMIC DNA]</scope>
</reference>
<accession>A0A1F6B1I5</accession>
<dbReference type="Gene3D" id="3.90.20.20">
    <property type="match status" value="1"/>
</dbReference>
<sequence length="153" mass="17389">MTLMKKKTDEPLEALQKQIEEWKGKYLRALADYQNLEKRKNEEIRLTRHYAGEILLTKLLPVVDTFKRSLAHIKDPGLELAVKELEAFLTDAGVKKIDVVGKPFNPHEMECIEVIDGEDNIVIEETLPGITLHGKVIRVAQVKVGKKKGENYG</sequence>
<gene>
    <name evidence="3" type="primary">grpE</name>
    <name evidence="6" type="ORF">A2973_00450</name>
</gene>
<feature type="coiled-coil region" evidence="5">
    <location>
        <begin position="12"/>
        <end position="39"/>
    </location>
</feature>
<organism evidence="6 7">
    <name type="scientific">Candidatus Gottesmanbacteria bacterium RIFCSPLOWO2_01_FULL_49_10</name>
    <dbReference type="NCBI Taxonomy" id="1798396"/>
    <lineage>
        <taxon>Bacteria</taxon>
        <taxon>Candidatus Gottesmaniibacteriota</taxon>
    </lineage>
</organism>
<dbReference type="SUPFAM" id="SSF58014">
    <property type="entry name" value="Coiled-coil domain of nucleotide exchange factor GrpE"/>
    <property type="match status" value="1"/>
</dbReference>
<dbReference type="Gene3D" id="2.30.22.10">
    <property type="entry name" value="Head domain of nucleotide exchange factor GrpE"/>
    <property type="match status" value="1"/>
</dbReference>
<evidence type="ECO:0000256" key="5">
    <source>
        <dbReference type="SAM" id="Coils"/>
    </source>
</evidence>
<evidence type="ECO:0000256" key="4">
    <source>
        <dbReference type="RuleBase" id="RU004478"/>
    </source>
</evidence>
<evidence type="ECO:0000313" key="6">
    <source>
        <dbReference type="EMBL" id="OGG30778.1"/>
    </source>
</evidence>
<dbReference type="AlphaFoldDB" id="A0A1F6B1I5"/>
<comment type="subunit">
    <text evidence="3">Homodimer.</text>
</comment>
<dbReference type="Proteomes" id="UP000176409">
    <property type="component" value="Unassembled WGS sequence"/>
</dbReference>
<dbReference type="EMBL" id="MFJZ01000003">
    <property type="protein sequence ID" value="OGG30778.1"/>
    <property type="molecule type" value="Genomic_DNA"/>
</dbReference>
<dbReference type="HAMAP" id="MF_01151">
    <property type="entry name" value="GrpE"/>
    <property type="match status" value="1"/>
</dbReference>
<name>A0A1F6B1I5_9BACT</name>